<sequence length="82" mass="9323">MVTATGWRTRQREYKAARQLSFETLRLRRLRRYGGSAFDLLTFMQKKAPDTRTSDTSISVPGPDLEEATSSEILKALKKASE</sequence>
<evidence type="ECO:0000313" key="1">
    <source>
        <dbReference type="EMBL" id="KAJ1137081.1"/>
    </source>
</evidence>
<comment type="caution">
    <text evidence="1">The sequence shown here is derived from an EMBL/GenBank/DDBJ whole genome shotgun (WGS) entry which is preliminary data.</text>
</comment>
<keyword evidence="2" id="KW-1185">Reference proteome</keyword>
<proteinExistence type="predicted"/>
<evidence type="ECO:0000313" key="2">
    <source>
        <dbReference type="Proteomes" id="UP001066276"/>
    </source>
</evidence>
<organism evidence="1 2">
    <name type="scientific">Pleurodeles waltl</name>
    <name type="common">Iberian ribbed newt</name>
    <dbReference type="NCBI Taxonomy" id="8319"/>
    <lineage>
        <taxon>Eukaryota</taxon>
        <taxon>Metazoa</taxon>
        <taxon>Chordata</taxon>
        <taxon>Craniata</taxon>
        <taxon>Vertebrata</taxon>
        <taxon>Euteleostomi</taxon>
        <taxon>Amphibia</taxon>
        <taxon>Batrachia</taxon>
        <taxon>Caudata</taxon>
        <taxon>Salamandroidea</taxon>
        <taxon>Salamandridae</taxon>
        <taxon>Pleurodelinae</taxon>
        <taxon>Pleurodeles</taxon>
    </lineage>
</organism>
<reference evidence="1" key="1">
    <citation type="journal article" date="2022" name="bioRxiv">
        <title>Sequencing and chromosome-scale assembly of the giantPleurodeles waltlgenome.</title>
        <authorList>
            <person name="Brown T."/>
            <person name="Elewa A."/>
            <person name="Iarovenko S."/>
            <person name="Subramanian E."/>
            <person name="Araus A.J."/>
            <person name="Petzold A."/>
            <person name="Susuki M."/>
            <person name="Suzuki K.-i.T."/>
            <person name="Hayashi T."/>
            <person name="Toyoda A."/>
            <person name="Oliveira C."/>
            <person name="Osipova E."/>
            <person name="Leigh N.D."/>
            <person name="Simon A."/>
            <person name="Yun M.H."/>
        </authorList>
    </citation>
    <scope>NUCLEOTIDE SEQUENCE</scope>
    <source>
        <strain evidence="1">20211129_DDA</strain>
        <tissue evidence="1">Liver</tissue>
    </source>
</reference>
<gene>
    <name evidence="1" type="ORF">NDU88_003494</name>
</gene>
<dbReference type="Proteomes" id="UP001066276">
    <property type="component" value="Chromosome 6"/>
</dbReference>
<protein>
    <submittedName>
        <fullName evidence="1">Uncharacterized protein</fullName>
    </submittedName>
</protein>
<dbReference type="EMBL" id="JANPWB010000010">
    <property type="protein sequence ID" value="KAJ1137081.1"/>
    <property type="molecule type" value="Genomic_DNA"/>
</dbReference>
<name>A0AAV7QC93_PLEWA</name>
<dbReference type="AlphaFoldDB" id="A0AAV7QC93"/>
<accession>A0AAV7QC93</accession>